<dbReference type="PANTHER" id="PTHR33362">
    <property type="entry name" value="SIALIC ACID TRAP TRANSPORTER PERMEASE PROTEIN SIAT-RELATED"/>
    <property type="match status" value="1"/>
</dbReference>
<feature type="transmembrane region" description="Helical" evidence="8">
    <location>
        <begin position="304"/>
        <end position="322"/>
    </location>
</feature>
<dbReference type="PANTHER" id="PTHR33362:SF7">
    <property type="entry name" value="SLL1103 PROTEIN"/>
    <property type="match status" value="1"/>
</dbReference>
<feature type="transmembrane region" description="Helical" evidence="8">
    <location>
        <begin position="7"/>
        <end position="24"/>
    </location>
</feature>
<evidence type="ECO:0000256" key="6">
    <source>
        <dbReference type="ARBA" id="ARBA00023136"/>
    </source>
</evidence>
<feature type="domain" description="TRAP C4-dicarboxylate transport system permease DctM subunit" evidence="9">
    <location>
        <begin position="15"/>
        <end position="331"/>
    </location>
</feature>
<gene>
    <name evidence="10" type="ORF">RM543_17535</name>
</gene>
<comment type="subcellular location">
    <subcellularLocation>
        <location evidence="1 7">Cell inner membrane</location>
        <topology evidence="1 7">Multi-pass membrane protein</topology>
    </subcellularLocation>
</comment>
<feature type="transmembrane region" description="Helical" evidence="8">
    <location>
        <begin position="376"/>
        <end position="398"/>
    </location>
</feature>
<dbReference type="Pfam" id="PF06808">
    <property type="entry name" value="DctM"/>
    <property type="match status" value="2"/>
</dbReference>
<evidence type="ECO:0000256" key="2">
    <source>
        <dbReference type="ARBA" id="ARBA00022475"/>
    </source>
</evidence>
<protein>
    <submittedName>
        <fullName evidence="10">TRAP transporter large permease subunit</fullName>
    </submittedName>
</protein>
<feature type="transmembrane region" description="Helical" evidence="8">
    <location>
        <begin position="154"/>
        <end position="178"/>
    </location>
</feature>
<dbReference type="Proteomes" id="UP001265259">
    <property type="component" value="Unassembled WGS sequence"/>
</dbReference>
<dbReference type="InterPro" id="IPR004681">
    <property type="entry name" value="TRAP_DctM"/>
</dbReference>
<evidence type="ECO:0000256" key="8">
    <source>
        <dbReference type="SAM" id="Phobius"/>
    </source>
</evidence>
<feature type="transmembrane region" description="Helical" evidence="8">
    <location>
        <begin position="468"/>
        <end position="494"/>
    </location>
</feature>
<dbReference type="InterPro" id="IPR010656">
    <property type="entry name" value="DctM"/>
</dbReference>
<accession>A0ABU3DL98</accession>
<evidence type="ECO:0000313" key="11">
    <source>
        <dbReference type="Proteomes" id="UP001265259"/>
    </source>
</evidence>
<feature type="transmembrane region" description="Helical" evidence="8">
    <location>
        <begin position="112"/>
        <end position="142"/>
    </location>
</feature>
<feature type="transmembrane region" description="Helical" evidence="8">
    <location>
        <begin position="206"/>
        <end position="232"/>
    </location>
</feature>
<keyword evidence="2" id="KW-1003">Cell membrane</keyword>
<reference evidence="10 11" key="1">
    <citation type="submission" date="2023-09" db="EMBL/GenBank/DDBJ databases">
        <authorList>
            <person name="Rey-Velasco X."/>
        </authorList>
    </citation>
    <scope>NUCLEOTIDE SEQUENCE [LARGE SCALE GENOMIC DNA]</scope>
    <source>
        <strain evidence="10 11">F158</strain>
    </source>
</reference>
<comment type="function">
    <text evidence="7">Part of the tripartite ATP-independent periplasmic (TRAP) transport system.</text>
</comment>
<name>A0ABU3DL98_9RHOB</name>
<evidence type="ECO:0000256" key="1">
    <source>
        <dbReference type="ARBA" id="ARBA00004429"/>
    </source>
</evidence>
<evidence type="ECO:0000313" key="10">
    <source>
        <dbReference type="EMBL" id="MDT0684488.1"/>
    </source>
</evidence>
<dbReference type="EMBL" id="JAVRHL010000005">
    <property type="protein sequence ID" value="MDT0684488.1"/>
    <property type="molecule type" value="Genomic_DNA"/>
</dbReference>
<proteinExistence type="predicted"/>
<feature type="domain" description="TRAP C4-dicarboxylate transport system permease DctM subunit" evidence="9">
    <location>
        <begin position="348"/>
        <end position="530"/>
    </location>
</feature>
<organism evidence="10 11">
    <name type="scientific">Tropicimonas omnivorans</name>
    <dbReference type="NCBI Taxonomy" id="3075590"/>
    <lineage>
        <taxon>Bacteria</taxon>
        <taxon>Pseudomonadati</taxon>
        <taxon>Pseudomonadota</taxon>
        <taxon>Alphaproteobacteria</taxon>
        <taxon>Rhodobacterales</taxon>
        <taxon>Roseobacteraceae</taxon>
        <taxon>Tropicimonas</taxon>
    </lineage>
</organism>
<keyword evidence="3 7" id="KW-0997">Cell inner membrane</keyword>
<keyword evidence="4 8" id="KW-0812">Transmembrane</keyword>
<feature type="transmembrane region" description="Helical" evidence="8">
    <location>
        <begin position="252"/>
        <end position="274"/>
    </location>
</feature>
<evidence type="ECO:0000259" key="9">
    <source>
        <dbReference type="Pfam" id="PF06808"/>
    </source>
</evidence>
<feature type="transmembrane region" description="Helical" evidence="8">
    <location>
        <begin position="334"/>
        <end position="356"/>
    </location>
</feature>
<feature type="transmembrane region" description="Helical" evidence="8">
    <location>
        <begin position="506"/>
        <end position="528"/>
    </location>
</feature>
<keyword evidence="11" id="KW-1185">Reference proteome</keyword>
<evidence type="ECO:0000256" key="3">
    <source>
        <dbReference type="ARBA" id="ARBA00022519"/>
    </source>
</evidence>
<comment type="caution">
    <text evidence="10">The sequence shown here is derived from an EMBL/GenBank/DDBJ whole genome shotgun (WGS) entry which is preliminary data.</text>
</comment>
<feature type="transmembrane region" description="Helical" evidence="8">
    <location>
        <begin position="30"/>
        <end position="51"/>
    </location>
</feature>
<evidence type="ECO:0000256" key="7">
    <source>
        <dbReference type="RuleBase" id="RU369079"/>
    </source>
</evidence>
<keyword evidence="5 8" id="KW-1133">Transmembrane helix</keyword>
<feature type="transmembrane region" description="Helical" evidence="8">
    <location>
        <begin position="419"/>
        <end position="448"/>
    </location>
</feature>
<feature type="transmembrane region" description="Helical" evidence="8">
    <location>
        <begin position="72"/>
        <end position="92"/>
    </location>
</feature>
<keyword evidence="6 8" id="KW-0472">Membrane</keyword>
<sequence length="541" mass="57076">MSAIIPYLDLLMFPVAIVMLLRGFPVAFTLAGVGLLFSVLGVVFEVGYFATGDLSFLRALFGRIYGLMDETNEVLVAVPLFVFMGVTLERSGVAADLLSSMAKIFGRMPGGLGISVAIVGMLLAASTGIVGATVVTMGLISLPTMMKAKYDTRLSTGIIAASGTLGQIIPPSLVLIILGDVLSNSYITARRSVGDWAPDPVSVGDIFAGALVPGLILVGVYVLYILTVALIFPKRAPSVMDEGEKVELGPVLLLLVPPLLLIIAVLGSILFGVATPTEAASIGSIGAILLAGQRLSDKSSLPQIVALAGAVVVVLFVLYTDLRLTRTTITTRDTVNVALVSLALLAFVWGSAVSLWRIWVAKADDGPSTLGSILRASLHMSVMVFAIYIGAQVFNLAFRGLGGEQTVNEFFSGLPGGPWIALASMLAIMFLLGFFLDFLEIVFVVTPIMAPVLFSFSAADGSVLFHPVWVAVVMGLNLQTSFLTPPFGFALFYLRAVAPREVTTGAIYRGIVPFVAIQIVILGVVLFWPGIATWLPAFLAG</sequence>
<keyword evidence="7" id="KW-0813">Transport</keyword>
<dbReference type="RefSeq" id="WP_311694047.1">
    <property type="nucleotide sequence ID" value="NZ_JAVRHL010000005.1"/>
</dbReference>
<evidence type="ECO:0000256" key="4">
    <source>
        <dbReference type="ARBA" id="ARBA00022692"/>
    </source>
</evidence>
<evidence type="ECO:0000256" key="5">
    <source>
        <dbReference type="ARBA" id="ARBA00022989"/>
    </source>
</evidence>